<dbReference type="AlphaFoldDB" id="A0A165P3K3"/>
<dbReference type="STRING" id="1314781.A0A165P3K3"/>
<keyword evidence="7" id="KW-1185">Reference proteome</keyword>
<dbReference type="EMBL" id="KV425893">
    <property type="protein sequence ID" value="KZW01593.1"/>
    <property type="molecule type" value="Genomic_DNA"/>
</dbReference>
<dbReference type="Pfam" id="PF01753">
    <property type="entry name" value="zf-MYND"/>
    <property type="match status" value="1"/>
</dbReference>
<reference evidence="6 7" key="1">
    <citation type="journal article" date="2016" name="Mol. Biol. Evol.">
        <title>Comparative Genomics of Early-Diverging Mushroom-Forming Fungi Provides Insights into the Origins of Lignocellulose Decay Capabilities.</title>
        <authorList>
            <person name="Nagy L.G."/>
            <person name="Riley R."/>
            <person name="Tritt A."/>
            <person name="Adam C."/>
            <person name="Daum C."/>
            <person name="Floudas D."/>
            <person name="Sun H."/>
            <person name="Yadav J.S."/>
            <person name="Pangilinan J."/>
            <person name="Larsson K.H."/>
            <person name="Matsuura K."/>
            <person name="Barry K."/>
            <person name="Labutti K."/>
            <person name="Kuo R."/>
            <person name="Ohm R.A."/>
            <person name="Bhattacharya S.S."/>
            <person name="Shirouzu T."/>
            <person name="Yoshinaga Y."/>
            <person name="Martin F.M."/>
            <person name="Grigoriev I.V."/>
            <person name="Hibbett D.S."/>
        </authorList>
    </citation>
    <scope>NUCLEOTIDE SEQUENCE [LARGE SCALE GENOMIC DNA]</scope>
    <source>
        <strain evidence="6 7">HHB12029</strain>
    </source>
</reference>
<evidence type="ECO:0000256" key="4">
    <source>
        <dbReference type="PROSITE-ProRule" id="PRU00134"/>
    </source>
</evidence>
<evidence type="ECO:0000256" key="1">
    <source>
        <dbReference type="ARBA" id="ARBA00022723"/>
    </source>
</evidence>
<proteinExistence type="predicted"/>
<dbReference type="GO" id="GO:0008270">
    <property type="term" value="F:zinc ion binding"/>
    <property type="evidence" value="ECO:0007669"/>
    <property type="project" value="UniProtKB-KW"/>
</dbReference>
<dbReference type="InterPro" id="IPR002893">
    <property type="entry name" value="Znf_MYND"/>
</dbReference>
<dbReference type="Proteomes" id="UP000077266">
    <property type="component" value="Unassembled WGS sequence"/>
</dbReference>
<name>A0A165P3K3_EXIGL</name>
<dbReference type="PROSITE" id="PS50865">
    <property type="entry name" value="ZF_MYND_2"/>
    <property type="match status" value="1"/>
</dbReference>
<keyword evidence="1" id="KW-0479">Metal-binding</keyword>
<dbReference type="Gene3D" id="6.10.140.2220">
    <property type="match status" value="1"/>
</dbReference>
<keyword evidence="2 4" id="KW-0863">Zinc-finger</keyword>
<evidence type="ECO:0000313" key="6">
    <source>
        <dbReference type="EMBL" id="KZW01593.1"/>
    </source>
</evidence>
<sequence>MSVSSKEELNQLPAAPSICFECMRDSEDDSLKLLRCTTCKNEFYCSVACQRKAWKQHKHNCSLLPIKELEYPEVLDATKAQEMASEVQRVADVLYKWELASQAKRDDKDFDPAEMNENEDILNLKLQPPYDQASYTRLPSGHQTHKYRTNIMLISRFLTIQFMTPSPSRTVEAIDAVQRSFADLAMPRGADYAQVWGPKIACRPGDLSPGEYALLASIWNIMTVDEWSVGSAEPGGERQFATVEEKAFAMRFVNLGLMYNALWDVE</sequence>
<evidence type="ECO:0000313" key="7">
    <source>
        <dbReference type="Proteomes" id="UP000077266"/>
    </source>
</evidence>
<evidence type="ECO:0000256" key="2">
    <source>
        <dbReference type="ARBA" id="ARBA00022771"/>
    </source>
</evidence>
<keyword evidence="3" id="KW-0862">Zinc</keyword>
<evidence type="ECO:0000259" key="5">
    <source>
        <dbReference type="PROSITE" id="PS50865"/>
    </source>
</evidence>
<dbReference type="InParanoid" id="A0A165P3K3"/>
<dbReference type="SUPFAM" id="SSF144232">
    <property type="entry name" value="HIT/MYND zinc finger-like"/>
    <property type="match status" value="1"/>
</dbReference>
<evidence type="ECO:0000256" key="3">
    <source>
        <dbReference type="ARBA" id="ARBA00022833"/>
    </source>
</evidence>
<dbReference type="OrthoDB" id="341421at2759"/>
<accession>A0A165P3K3</accession>
<gene>
    <name evidence="6" type="ORF">EXIGLDRAFT_760796</name>
</gene>
<organism evidence="6 7">
    <name type="scientific">Exidia glandulosa HHB12029</name>
    <dbReference type="NCBI Taxonomy" id="1314781"/>
    <lineage>
        <taxon>Eukaryota</taxon>
        <taxon>Fungi</taxon>
        <taxon>Dikarya</taxon>
        <taxon>Basidiomycota</taxon>
        <taxon>Agaricomycotina</taxon>
        <taxon>Agaricomycetes</taxon>
        <taxon>Auriculariales</taxon>
        <taxon>Exidiaceae</taxon>
        <taxon>Exidia</taxon>
    </lineage>
</organism>
<dbReference type="PROSITE" id="PS01360">
    <property type="entry name" value="ZF_MYND_1"/>
    <property type="match status" value="1"/>
</dbReference>
<feature type="domain" description="MYND-type" evidence="5">
    <location>
        <begin position="19"/>
        <end position="61"/>
    </location>
</feature>
<protein>
    <recommendedName>
        <fullName evidence="5">MYND-type domain-containing protein</fullName>
    </recommendedName>
</protein>